<feature type="region of interest" description="Disordered" evidence="1">
    <location>
        <begin position="24"/>
        <end position="64"/>
    </location>
</feature>
<protein>
    <submittedName>
        <fullName evidence="2">Uncharacterized protein</fullName>
    </submittedName>
</protein>
<name>A0A1R4EE75_9GAMM</name>
<accession>A0A1R4EE75</accession>
<evidence type="ECO:0000313" key="2">
    <source>
        <dbReference type="EMBL" id="SJM36785.1"/>
    </source>
</evidence>
<sequence>MRYSKALKLGAVGLALLLIPRRSSRQVKQKMTPDLPLDAEREDSLKSDAEPTTNTPNMDSSAPN</sequence>
<keyword evidence="3" id="KW-1185">Reference proteome</keyword>
<gene>
    <name evidence="2" type="ORF">A1019T_00752</name>
</gene>
<proteinExistence type="predicted"/>
<reference evidence="3" key="1">
    <citation type="submission" date="2017-02" db="EMBL/GenBank/DDBJ databases">
        <authorList>
            <person name="Mornico D."/>
        </authorList>
    </citation>
    <scope>NUCLEOTIDE SEQUENCE [LARGE SCALE GENOMIC DNA]</scope>
</reference>
<organism evidence="2 3">
    <name type="scientific">Psychrobacter pasteurii</name>
    <dbReference type="NCBI Taxonomy" id="1945520"/>
    <lineage>
        <taxon>Bacteria</taxon>
        <taxon>Pseudomonadati</taxon>
        <taxon>Pseudomonadota</taxon>
        <taxon>Gammaproteobacteria</taxon>
        <taxon>Moraxellales</taxon>
        <taxon>Moraxellaceae</taxon>
        <taxon>Psychrobacter</taxon>
    </lineage>
</organism>
<dbReference type="STRING" id="1945520.A1019T_00752"/>
<feature type="compositionally biased region" description="Basic and acidic residues" evidence="1">
    <location>
        <begin position="38"/>
        <end position="49"/>
    </location>
</feature>
<dbReference type="AlphaFoldDB" id="A0A1R4EE75"/>
<dbReference type="RefSeq" id="WP_077448181.1">
    <property type="nucleotide sequence ID" value="NZ_FUGD01000061.1"/>
</dbReference>
<feature type="compositionally biased region" description="Polar residues" evidence="1">
    <location>
        <begin position="50"/>
        <end position="64"/>
    </location>
</feature>
<dbReference type="Proteomes" id="UP000188169">
    <property type="component" value="Unassembled WGS sequence"/>
</dbReference>
<dbReference type="EMBL" id="FUGD01000061">
    <property type="protein sequence ID" value="SJM36785.1"/>
    <property type="molecule type" value="Genomic_DNA"/>
</dbReference>
<evidence type="ECO:0000313" key="3">
    <source>
        <dbReference type="Proteomes" id="UP000188169"/>
    </source>
</evidence>
<evidence type="ECO:0000256" key="1">
    <source>
        <dbReference type="SAM" id="MobiDB-lite"/>
    </source>
</evidence>